<dbReference type="Proteomes" id="UP000595917">
    <property type="component" value="Chromosome"/>
</dbReference>
<dbReference type="EMBL" id="CP067089">
    <property type="protein sequence ID" value="QQO10213.1"/>
    <property type="molecule type" value="Genomic_DNA"/>
</dbReference>
<evidence type="ECO:0000259" key="5">
    <source>
        <dbReference type="PROSITE" id="PS51935"/>
    </source>
</evidence>
<comment type="similarity">
    <text evidence="1">Belongs to the peptidase C40 family.</text>
</comment>
<evidence type="ECO:0000256" key="3">
    <source>
        <dbReference type="ARBA" id="ARBA00022801"/>
    </source>
</evidence>
<keyword evidence="3" id="KW-0378">Hydrolase</keyword>
<evidence type="ECO:0000256" key="2">
    <source>
        <dbReference type="ARBA" id="ARBA00022670"/>
    </source>
</evidence>
<name>A0A7T7XPW8_9SPIR</name>
<sequence length="116" mass="13223">MIDVSDLIGRPYQENGRGDPGYDCYGIVIEVSRRFGFFLPDLLYNKETARSEDYITCLNLNLINTVFPGAILEMAYQERLHVGICINTKEFIHAVNSGVRINRIGSIEIRGIYGYR</sequence>
<dbReference type="GO" id="GO:0006508">
    <property type="term" value="P:proteolysis"/>
    <property type="evidence" value="ECO:0007669"/>
    <property type="project" value="UniProtKB-KW"/>
</dbReference>
<feature type="domain" description="NlpC/P60" evidence="5">
    <location>
        <begin position="1"/>
        <end position="116"/>
    </location>
</feature>
<accession>A0A7T7XPW8</accession>
<dbReference type="RefSeq" id="WP_215627517.1">
    <property type="nucleotide sequence ID" value="NZ_CP067089.2"/>
</dbReference>
<dbReference type="GO" id="GO:0008234">
    <property type="term" value="F:cysteine-type peptidase activity"/>
    <property type="evidence" value="ECO:0007669"/>
    <property type="project" value="UniProtKB-KW"/>
</dbReference>
<keyword evidence="7" id="KW-1185">Reference proteome</keyword>
<gene>
    <name evidence="6" type="ORF">JFL75_04635</name>
</gene>
<dbReference type="SUPFAM" id="SSF54001">
    <property type="entry name" value="Cysteine proteinases"/>
    <property type="match status" value="1"/>
</dbReference>
<protein>
    <submittedName>
        <fullName evidence="6">C40 family peptidase</fullName>
    </submittedName>
</protein>
<dbReference type="AlphaFoldDB" id="A0A7T7XPW8"/>
<dbReference type="Pfam" id="PF00877">
    <property type="entry name" value="NLPC_P60"/>
    <property type="match status" value="1"/>
</dbReference>
<keyword evidence="4" id="KW-0788">Thiol protease</keyword>
<dbReference type="InterPro" id="IPR000064">
    <property type="entry name" value="NLP_P60_dom"/>
</dbReference>
<reference evidence="6" key="1">
    <citation type="submission" date="2021-01" db="EMBL/GenBank/DDBJ databases">
        <title>Description of Breznakiella homolactica.</title>
        <authorList>
            <person name="Song Y."/>
            <person name="Brune A."/>
        </authorList>
    </citation>
    <scope>NUCLEOTIDE SEQUENCE</scope>
    <source>
        <strain evidence="6">RmG30</strain>
    </source>
</reference>
<evidence type="ECO:0000313" key="7">
    <source>
        <dbReference type="Proteomes" id="UP000595917"/>
    </source>
</evidence>
<evidence type="ECO:0000256" key="1">
    <source>
        <dbReference type="ARBA" id="ARBA00007074"/>
    </source>
</evidence>
<evidence type="ECO:0000313" key="6">
    <source>
        <dbReference type="EMBL" id="QQO10213.1"/>
    </source>
</evidence>
<evidence type="ECO:0000256" key="4">
    <source>
        <dbReference type="ARBA" id="ARBA00022807"/>
    </source>
</evidence>
<organism evidence="6 7">
    <name type="scientific">Breznakiella homolactica</name>
    <dbReference type="NCBI Taxonomy" id="2798577"/>
    <lineage>
        <taxon>Bacteria</taxon>
        <taxon>Pseudomonadati</taxon>
        <taxon>Spirochaetota</taxon>
        <taxon>Spirochaetia</taxon>
        <taxon>Spirochaetales</taxon>
        <taxon>Breznakiellaceae</taxon>
        <taxon>Breznakiella</taxon>
    </lineage>
</organism>
<dbReference type="InterPro" id="IPR038765">
    <property type="entry name" value="Papain-like_cys_pep_sf"/>
</dbReference>
<proteinExistence type="inferred from homology"/>
<dbReference type="PROSITE" id="PS51935">
    <property type="entry name" value="NLPC_P60"/>
    <property type="match status" value="1"/>
</dbReference>
<dbReference type="Gene3D" id="3.90.1720.10">
    <property type="entry name" value="endopeptidase domain like (from Nostoc punctiforme)"/>
    <property type="match status" value="1"/>
</dbReference>
<keyword evidence="2" id="KW-0645">Protease</keyword>
<dbReference type="KEGG" id="bhc:JFL75_04635"/>